<dbReference type="AlphaFoldDB" id="A0A9E7I9Y9"/>
<evidence type="ECO:0000313" key="2">
    <source>
        <dbReference type="Proteomes" id="UP001055439"/>
    </source>
</evidence>
<proteinExistence type="predicted"/>
<sequence>MLVIGPLPSTACRSTLADLFVSSQRHTVSPRAIANTLLLPQSRRLKPSSSNMPWASKTLSGSLGIRLCCFFYGRMGSSNWGSWLADASGALLKARIRVLFFKMHSSSSFWYATLDGDSIEPSRRGREGMVRANRA</sequence>
<dbReference type="EMBL" id="CP097511">
    <property type="protein sequence ID" value="URE49120.1"/>
    <property type="molecule type" value="Genomic_DNA"/>
</dbReference>
<organism evidence="1 2">
    <name type="scientific">Musa troglodytarum</name>
    <name type="common">fe'i banana</name>
    <dbReference type="NCBI Taxonomy" id="320322"/>
    <lineage>
        <taxon>Eukaryota</taxon>
        <taxon>Viridiplantae</taxon>
        <taxon>Streptophyta</taxon>
        <taxon>Embryophyta</taxon>
        <taxon>Tracheophyta</taxon>
        <taxon>Spermatophyta</taxon>
        <taxon>Magnoliopsida</taxon>
        <taxon>Liliopsida</taxon>
        <taxon>Zingiberales</taxon>
        <taxon>Musaceae</taxon>
        <taxon>Musa</taxon>
    </lineage>
</organism>
<keyword evidence="2" id="KW-1185">Reference proteome</keyword>
<protein>
    <submittedName>
        <fullName evidence="1">Uncharacterized protein</fullName>
    </submittedName>
</protein>
<dbReference type="Proteomes" id="UP001055439">
    <property type="component" value="Chromosome 9"/>
</dbReference>
<accession>A0A9E7I9Y9</accession>
<evidence type="ECO:0000313" key="1">
    <source>
        <dbReference type="EMBL" id="URE49120.1"/>
    </source>
</evidence>
<name>A0A9E7I9Y9_9LILI</name>
<reference evidence="1" key="1">
    <citation type="submission" date="2022-05" db="EMBL/GenBank/DDBJ databases">
        <title>The Musa troglodytarum L. genome provides insights into the mechanism of non-climacteric behaviour and enrichment of carotenoids.</title>
        <authorList>
            <person name="Wang J."/>
        </authorList>
    </citation>
    <scope>NUCLEOTIDE SEQUENCE</scope>
    <source>
        <tissue evidence="1">Leaf</tissue>
    </source>
</reference>
<gene>
    <name evidence="1" type="ORF">MUK42_13944</name>
</gene>